<name>A0A1G5SCW5_9PROT</name>
<reference evidence="1 2" key="1">
    <citation type="submission" date="2016-10" db="EMBL/GenBank/DDBJ databases">
        <authorList>
            <person name="de Groot N.N."/>
        </authorList>
    </citation>
    <scope>NUCLEOTIDE SEQUENCE [LARGE SCALE GENOMIC DNA]</scope>
    <source>
        <strain evidence="1">1</strain>
    </source>
</reference>
<dbReference type="EMBL" id="FMWO01000040">
    <property type="protein sequence ID" value="SCZ85046.1"/>
    <property type="molecule type" value="Genomic_DNA"/>
</dbReference>
<protein>
    <submittedName>
        <fullName evidence="1">Uncharacterized protein</fullName>
    </submittedName>
</protein>
<dbReference type="Proteomes" id="UP000198729">
    <property type="component" value="Unassembled WGS sequence"/>
</dbReference>
<sequence>MIFDRNRGDTSPDYVRKHAEEGALEHRRFEMEEKIRALENKPDEVIDKRCFISSCIYGIDASETRLLRSWRDDVLIKTVIGRIFIYA</sequence>
<keyword evidence="2" id="KW-1185">Reference proteome</keyword>
<evidence type="ECO:0000313" key="2">
    <source>
        <dbReference type="Proteomes" id="UP000198729"/>
    </source>
</evidence>
<organism evidence="1 2">
    <name type="scientific">Nitrosomonas mobilis</name>
    <dbReference type="NCBI Taxonomy" id="51642"/>
    <lineage>
        <taxon>Bacteria</taxon>
        <taxon>Pseudomonadati</taxon>
        <taxon>Pseudomonadota</taxon>
        <taxon>Betaproteobacteria</taxon>
        <taxon>Nitrosomonadales</taxon>
        <taxon>Nitrosomonadaceae</taxon>
        <taxon>Nitrosomonas</taxon>
    </lineage>
</organism>
<proteinExistence type="predicted"/>
<gene>
    <name evidence="1" type="ORF">NSMM_330066</name>
</gene>
<accession>A0A1G5SCW5</accession>
<dbReference type="RefSeq" id="WP_090285000.1">
    <property type="nucleotide sequence ID" value="NZ_FMWO01000040.1"/>
</dbReference>
<dbReference type="AlphaFoldDB" id="A0A1G5SCW5"/>
<evidence type="ECO:0000313" key="1">
    <source>
        <dbReference type="EMBL" id="SCZ85046.1"/>
    </source>
</evidence>